<keyword evidence="1" id="KW-0472">Membrane</keyword>
<dbReference type="EMBL" id="CP126114">
    <property type="protein sequence ID" value="WHY84671.1"/>
    <property type="molecule type" value="Genomic_DNA"/>
</dbReference>
<evidence type="ECO:0000313" key="3">
    <source>
        <dbReference type="Proteomes" id="UP001178288"/>
    </source>
</evidence>
<organism evidence="2 3">
    <name type="scientific">Neobacillus novalis</name>
    <dbReference type="NCBI Taxonomy" id="220687"/>
    <lineage>
        <taxon>Bacteria</taxon>
        <taxon>Bacillati</taxon>
        <taxon>Bacillota</taxon>
        <taxon>Bacilli</taxon>
        <taxon>Bacillales</taxon>
        <taxon>Bacillaceae</taxon>
        <taxon>Neobacillus</taxon>
    </lineage>
</organism>
<dbReference type="Proteomes" id="UP001178288">
    <property type="component" value="Chromosome"/>
</dbReference>
<name>A0AA95SEV0_9BACI</name>
<keyword evidence="1" id="KW-1133">Transmembrane helix</keyword>
<evidence type="ECO:0000256" key="1">
    <source>
        <dbReference type="SAM" id="Phobius"/>
    </source>
</evidence>
<dbReference type="KEGG" id="nnv:QNH39_18715"/>
<keyword evidence="1" id="KW-0812">Transmembrane</keyword>
<accession>A0AA95SEV0</accession>
<dbReference type="RefSeq" id="WP_066089948.1">
    <property type="nucleotide sequence ID" value="NZ_CP126114.1"/>
</dbReference>
<dbReference type="AlphaFoldDB" id="A0AA95SEV0"/>
<keyword evidence="3" id="KW-1185">Reference proteome</keyword>
<evidence type="ECO:0000313" key="2">
    <source>
        <dbReference type="EMBL" id="WHY84671.1"/>
    </source>
</evidence>
<proteinExistence type="predicted"/>
<protein>
    <submittedName>
        <fullName evidence="2">Uncharacterized protein</fullName>
    </submittedName>
</protein>
<reference evidence="2" key="1">
    <citation type="submission" date="2023-05" db="EMBL/GenBank/DDBJ databases">
        <title>Comparative genomics of Bacillaceae isolates and their secondary metabolite potential.</title>
        <authorList>
            <person name="Song L."/>
            <person name="Nielsen L.J."/>
            <person name="Mohite O."/>
            <person name="Xu X."/>
            <person name="Weber T."/>
            <person name="Kovacs A.T."/>
        </authorList>
    </citation>
    <scope>NUCLEOTIDE SEQUENCE</scope>
    <source>
        <strain evidence="2">XLM17</strain>
    </source>
</reference>
<gene>
    <name evidence="2" type="ORF">QNH39_18715</name>
</gene>
<feature type="transmembrane region" description="Helical" evidence="1">
    <location>
        <begin position="49"/>
        <end position="69"/>
    </location>
</feature>
<sequence length="75" mass="8443">MANKFKIASNSFLTLSVFLIVIMLIKIYIDYQNYIKHPEWSAPFSTHLIATGIIYGVPVIVSLVIGLIFKIKASK</sequence>
<feature type="transmembrane region" description="Helical" evidence="1">
    <location>
        <begin position="12"/>
        <end position="29"/>
    </location>
</feature>